<dbReference type="OrthoDB" id="8728894at2"/>
<dbReference type="Gene3D" id="1.10.287.130">
    <property type="match status" value="1"/>
</dbReference>
<proteinExistence type="predicted"/>
<dbReference type="eggNOG" id="COG4191">
    <property type="taxonomic scope" value="Bacteria"/>
</dbReference>
<dbReference type="InterPro" id="IPR036890">
    <property type="entry name" value="HATPase_C_sf"/>
</dbReference>
<dbReference type="InterPro" id="IPR004358">
    <property type="entry name" value="Sig_transdc_His_kin-like_C"/>
</dbReference>
<dbReference type="EC" id="2.7.13.3" evidence="2"/>
<dbReference type="SUPFAM" id="SSF55781">
    <property type="entry name" value="GAF domain-like"/>
    <property type="match status" value="1"/>
</dbReference>
<sequence length="938" mass="100842">MDMFAIDDDVVSWERGLPALHGAARLPLLLPLAWHLRQRNSARAAACAAEARELLALADIDAQVRAAGAARLQLLQAELTWLHGELDTAEQQAGLAFDTCCALDDGAGCADAHWLRAWIAVDRGDHARRDSELEQALQAARRAGDALRAGLAEAAIARWDLLCRQPPAARRWDDQPQPPALAAWVNDLLGLTASLSSDIGAAAGFYIRSYETALATGQLRAAIGAAINIGDCFSRLNDHHAALEWMQSALALARPTAWPRSIGACLTHAADALRRLGQLDAAGQLLRESLHILAPLPGVHGYAMTLGQLGDLSLEQGDYSAALDAFSALAQRAAAPGHSDFQSVAQRGLAHALCCLERPHEALPAALDAAALAQAQQQARHQVAALRVLALLHARHDLPPPQPLERRNPALHYLHRALDAAGGLDEVAPPGELLDALARAYADAGDHRRAYELALEAAAAREKSQRQQAASRSIAAQVRRQAEHARAEGYHHRELAAAEARRAAVLQQTSDTLERLSAIGQEITTHLDAEAVFQVLDRHVHALLPANTFAVYMTDQAGTALGRAYGVENGQPLPGNSISLSHPHAYSVRCLRQRREVYIAQMPPERRAYTIPGTVSNVSGLYVPLMVGERVLGVMTVQVGQASAYGERERLIFRTLCAYGAIALDNANAYRQLQDAQTQLVSQEKLAALGALMASVAHELNTPIGNSLLIASTMQQRAEEVERLLNGPGLRRSDLVSYIDDALKGAQLVMRGLTSAADLVNSFKQVAVDRTTEQRRRFDLQQVVHEVIATVMNRIRGSSHRIDVDVGAGIAFDSYPGPLGQVLTNLIHNALLHAFERVEGGHMWLAARPAGGGRVRITFRDNGGGIAEANRKRIFDPFFTTKLGQGGSGLGLSISYNIVTSLLGGQIGVDSGAQGTTFTLDLPLAAPQHDPARPAHIY</sequence>
<dbReference type="Gene3D" id="3.30.450.40">
    <property type="match status" value="1"/>
</dbReference>
<dbReference type="eggNOG" id="COG2203">
    <property type="taxonomic scope" value="Bacteria"/>
</dbReference>
<dbReference type="Gene3D" id="3.30.565.10">
    <property type="entry name" value="Histidine kinase-like ATPase, C-terminal domain"/>
    <property type="match status" value="1"/>
</dbReference>
<reference evidence="4 5" key="1">
    <citation type="journal article" date="2015" name="Genome Announc.">
        <title>Genome Sequence of Mushroom Soft-Rot Pathogen Janthinobacterium agaricidamnosum.</title>
        <authorList>
            <person name="Graupner K."/>
            <person name="Lackner G."/>
            <person name="Hertweck C."/>
        </authorList>
    </citation>
    <scope>NUCLEOTIDE SEQUENCE [LARGE SCALE GENOMIC DNA]</scope>
    <source>
        <strain evidence="5">NBRC 102515 / DSM 9628</strain>
    </source>
</reference>
<dbReference type="Proteomes" id="UP000027604">
    <property type="component" value="Chromosome I"/>
</dbReference>
<dbReference type="GO" id="GO:0004673">
    <property type="term" value="F:protein histidine kinase activity"/>
    <property type="evidence" value="ECO:0007669"/>
    <property type="project" value="UniProtKB-EC"/>
</dbReference>
<keyword evidence="4" id="KW-0418">Kinase</keyword>
<comment type="catalytic activity">
    <reaction evidence="1">
        <text>ATP + protein L-histidine = ADP + protein N-phospho-L-histidine.</text>
        <dbReference type="EC" id="2.7.13.3"/>
    </reaction>
</comment>
<dbReference type="InterPro" id="IPR029016">
    <property type="entry name" value="GAF-like_dom_sf"/>
</dbReference>
<name>W0VAY5_9BURK</name>
<dbReference type="InterPro" id="IPR003594">
    <property type="entry name" value="HATPase_dom"/>
</dbReference>
<dbReference type="InterPro" id="IPR003018">
    <property type="entry name" value="GAF"/>
</dbReference>
<dbReference type="PANTHER" id="PTHR43065">
    <property type="entry name" value="SENSOR HISTIDINE KINASE"/>
    <property type="match status" value="1"/>
</dbReference>
<evidence type="ECO:0000259" key="3">
    <source>
        <dbReference type="PROSITE" id="PS50109"/>
    </source>
</evidence>
<dbReference type="SUPFAM" id="SSF55874">
    <property type="entry name" value="ATPase domain of HSP90 chaperone/DNA topoisomerase II/histidine kinase"/>
    <property type="match status" value="1"/>
</dbReference>
<dbReference type="PRINTS" id="PR00344">
    <property type="entry name" value="BCTRLSENSOR"/>
</dbReference>
<dbReference type="EMBL" id="HG322949">
    <property type="protein sequence ID" value="CDG84513.1"/>
    <property type="molecule type" value="Genomic_DNA"/>
</dbReference>
<dbReference type="SMART" id="SM00065">
    <property type="entry name" value="GAF"/>
    <property type="match status" value="1"/>
</dbReference>
<dbReference type="PROSITE" id="PS50109">
    <property type="entry name" value="HIS_KIN"/>
    <property type="match status" value="1"/>
</dbReference>
<evidence type="ECO:0000313" key="4">
    <source>
        <dbReference type="EMBL" id="CDG84513.1"/>
    </source>
</evidence>
<feature type="domain" description="Histidine kinase" evidence="3">
    <location>
        <begin position="695"/>
        <end position="926"/>
    </location>
</feature>
<dbReference type="SUPFAM" id="SSF48452">
    <property type="entry name" value="TPR-like"/>
    <property type="match status" value="1"/>
</dbReference>
<dbReference type="Pfam" id="PF13185">
    <property type="entry name" value="GAF_2"/>
    <property type="match status" value="1"/>
</dbReference>
<evidence type="ECO:0000256" key="2">
    <source>
        <dbReference type="ARBA" id="ARBA00012438"/>
    </source>
</evidence>
<dbReference type="KEGG" id="jag:GJA_3902"/>
<dbReference type="HOGENOM" id="CLU_312551_0_0_4"/>
<evidence type="ECO:0000313" key="5">
    <source>
        <dbReference type="Proteomes" id="UP000027604"/>
    </source>
</evidence>
<dbReference type="PATRIC" id="fig|1349767.4.peg.487"/>
<dbReference type="eggNOG" id="COG0457">
    <property type="taxonomic scope" value="Bacteria"/>
</dbReference>
<dbReference type="STRING" id="1349767.GJA_3902"/>
<organism evidence="4 5">
    <name type="scientific">Janthinobacterium agaricidamnosum NBRC 102515 = DSM 9628</name>
    <dbReference type="NCBI Taxonomy" id="1349767"/>
    <lineage>
        <taxon>Bacteria</taxon>
        <taxon>Pseudomonadati</taxon>
        <taxon>Pseudomonadota</taxon>
        <taxon>Betaproteobacteria</taxon>
        <taxon>Burkholderiales</taxon>
        <taxon>Oxalobacteraceae</taxon>
        <taxon>Janthinobacterium</taxon>
    </lineage>
</organism>
<protein>
    <recommendedName>
        <fullName evidence="2">histidine kinase</fullName>
        <ecNumber evidence="2">2.7.13.3</ecNumber>
    </recommendedName>
</protein>
<keyword evidence="5" id="KW-1185">Reference proteome</keyword>
<dbReference type="AlphaFoldDB" id="W0VAY5"/>
<dbReference type="InterPro" id="IPR005467">
    <property type="entry name" value="His_kinase_dom"/>
</dbReference>
<dbReference type="Gene3D" id="1.25.40.10">
    <property type="entry name" value="Tetratricopeptide repeat domain"/>
    <property type="match status" value="1"/>
</dbReference>
<evidence type="ECO:0000256" key="1">
    <source>
        <dbReference type="ARBA" id="ARBA00000085"/>
    </source>
</evidence>
<accession>W0VAY5</accession>
<dbReference type="Pfam" id="PF02518">
    <property type="entry name" value="HATPase_c"/>
    <property type="match status" value="1"/>
</dbReference>
<keyword evidence="4" id="KW-0808">Transferase</keyword>
<gene>
    <name evidence="4" type="ORF">GJA_3902</name>
</gene>
<dbReference type="InterPro" id="IPR011990">
    <property type="entry name" value="TPR-like_helical_dom_sf"/>
</dbReference>
<dbReference type="RefSeq" id="WP_038494928.1">
    <property type="nucleotide sequence ID" value="NZ_BCTH01000071.1"/>
</dbReference>
<dbReference type="SMART" id="SM00387">
    <property type="entry name" value="HATPase_c"/>
    <property type="match status" value="1"/>
</dbReference>